<keyword evidence="3" id="KW-0238">DNA-binding</keyword>
<dbReference type="EMBL" id="KV935749">
    <property type="protein sequence ID" value="PIO29287.1"/>
    <property type="molecule type" value="Genomic_DNA"/>
</dbReference>
<dbReference type="Proteomes" id="UP000228934">
    <property type="component" value="Unassembled WGS sequence"/>
</dbReference>
<dbReference type="PRINTS" id="PR00267">
    <property type="entry name" value="INTFRNREGFCT"/>
</dbReference>
<dbReference type="InterPro" id="IPR017855">
    <property type="entry name" value="SMAD-like_dom_sf"/>
</dbReference>
<dbReference type="GO" id="GO:0005634">
    <property type="term" value="C:nucleus"/>
    <property type="evidence" value="ECO:0007669"/>
    <property type="project" value="UniProtKB-SubCell"/>
</dbReference>
<dbReference type="InterPro" id="IPR008984">
    <property type="entry name" value="SMAD_FHA_dom_sf"/>
</dbReference>
<name>A0A2G9RN53_AQUCT</name>
<dbReference type="InterPro" id="IPR036388">
    <property type="entry name" value="WH-like_DNA-bd_sf"/>
</dbReference>
<keyword evidence="4" id="KW-0010">Activator</keyword>
<evidence type="ECO:0000256" key="5">
    <source>
        <dbReference type="ARBA" id="ARBA00023163"/>
    </source>
</evidence>
<dbReference type="Gene3D" id="2.60.200.10">
    <property type="match status" value="1"/>
</dbReference>
<dbReference type="AlphaFoldDB" id="A0A2G9RN53"/>
<dbReference type="Pfam" id="PF10401">
    <property type="entry name" value="IRF-3"/>
    <property type="match status" value="1"/>
</dbReference>
<dbReference type="FunFam" id="1.10.10.10:FF:000041">
    <property type="entry name" value="Interferon regulatory factor 4"/>
    <property type="match status" value="1"/>
</dbReference>
<evidence type="ECO:0000256" key="1">
    <source>
        <dbReference type="ARBA" id="ARBA00004123"/>
    </source>
</evidence>
<evidence type="ECO:0000256" key="7">
    <source>
        <dbReference type="SAM" id="MobiDB-lite"/>
    </source>
</evidence>
<dbReference type="PANTHER" id="PTHR11949:SF24">
    <property type="entry name" value="INTERFERON REGULATORY FACTOR 9"/>
    <property type="match status" value="1"/>
</dbReference>
<keyword evidence="10" id="KW-1185">Reference proteome</keyword>
<evidence type="ECO:0000256" key="4">
    <source>
        <dbReference type="ARBA" id="ARBA00023159"/>
    </source>
</evidence>
<keyword evidence="2" id="KW-0805">Transcription regulation</keyword>
<feature type="region of interest" description="Disordered" evidence="7">
    <location>
        <begin position="125"/>
        <end position="157"/>
    </location>
</feature>
<dbReference type="SMART" id="SM00348">
    <property type="entry name" value="IRF"/>
    <property type="match status" value="1"/>
</dbReference>
<organism evidence="9 10">
    <name type="scientific">Aquarana catesbeiana</name>
    <name type="common">American bullfrog</name>
    <name type="synonym">Rana catesbeiana</name>
    <dbReference type="NCBI Taxonomy" id="8400"/>
    <lineage>
        <taxon>Eukaryota</taxon>
        <taxon>Metazoa</taxon>
        <taxon>Chordata</taxon>
        <taxon>Craniata</taxon>
        <taxon>Vertebrata</taxon>
        <taxon>Euteleostomi</taxon>
        <taxon>Amphibia</taxon>
        <taxon>Batrachia</taxon>
        <taxon>Anura</taxon>
        <taxon>Neobatrachia</taxon>
        <taxon>Ranoidea</taxon>
        <taxon>Ranidae</taxon>
        <taxon>Aquarana</taxon>
    </lineage>
</organism>
<comment type="subcellular location">
    <subcellularLocation>
        <location evidence="1">Nucleus</location>
    </subcellularLocation>
</comment>
<dbReference type="Gene3D" id="1.10.10.10">
    <property type="entry name" value="Winged helix-like DNA-binding domain superfamily/Winged helix DNA-binding domain"/>
    <property type="match status" value="1"/>
</dbReference>
<dbReference type="GO" id="GO:0002376">
    <property type="term" value="P:immune system process"/>
    <property type="evidence" value="ECO:0007669"/>
    <property type="project" value="TreeGrafter"/>
</dbReference>
<dbReference type="PROSITE" id="PS00601">
    <property type="entry name" value="IRF_1"/>
    <property type="match status" value="1"/>
</dbReference>
<sequence>MSIAEEFKRFVQMYTKPAHPLRLKEWLILQIDSGKYPGLHWEDEQKTRFRIPWKHASKQNYSEEEDAALFKAWAMYKGKFREGSSKADPSVWKTRLRCALNKSPDFQEVPESCQDAGEPYKIYRIVSEPQDSSNEPYKERSMSPTNECPPSSPEDKLQIVEPRRGGFSDSDSPPKLLRLESHQISTDTEGASGALIVKDPHSDHKVAEISEQDGFVQLSSSSSDFWLHIRLYYQGKLVTEVTTKTAEGCRIASQSSCQWDYSPYSPILLEEIPFPSPQEVMGILKPGVYQVLKKLLQHLDKGVLLWVAPEGVFIKRQCQVRVYWSSPSAPHKDQPNKLEREKTCKVLDTEQFMT</sequence>
<evidence type="ECO:0000259" key="8">
    <source>
        <dbReference type="PROSITE" id="PS51507"/>
    </source>
</evidence>
<dbReference type="InterPro" id="IPR001346">
    <property type="entry name" value="Interferon_reg_fact_DNA-bd_dom"/>
</dbReference>
<reference evidence="10" key="1">
    <citation type="journal article" date="2017" name="Nat. Commun.">
        <title>The North American bullfrog draft genome provides insight into hormonal regulation of long noncoding RNA.</title>
        <authorList>
            <person name="Hammond S.A."/>
            <person name="Warren R.L."/>
            <person name="Vandervalk B.P."/>
            <person name="Kucuk E."/>
            <person name="Khan H."/>
            <person name="Gibb E.A."/>
            <person name="Pandoh P."/>
            <person name="Kirk H."/>
            <person name="Zhao Y."/>
            <person name="Jones M."/>
            <person name="Mungall A.J."/>
            <person name="Coope R."/>
            <person name="Pleasance S."/>
            <person name="Moore R.A."/>
            <person name="Holt R.A."/>
            <person name="Round J.M."/>
            <person name="Ohora S."/>
            <person name="Walle B.V."/>
            <person name="Veldhoen N."/>
            <person name="Helbing C.C."/>
            <person name="Birol I."/>
        </authorList>
    </citation>
    <scope>NUCLEOTIDE SEQUENCE [LARGE SCALE GENOMIC DNA]</scope>
</reference>
<dbReference type="SUPFAM" id="SSF49879">
    <property type="entry name" value="SMAD/FHA domain"/>
    <property type="match status" value="1"/>
</dbReference>
<proteinExistence type="predicted"/>
<evidence type="ECO:0000256" key="2">
    <source>
        <dbReference type="ARBA" id="ARBA00023015"/>
    </source>
</evidence>
<dbReference type="PROSITE" id="PS51507">
    <property type="entry name" value="IRF_2"/>
    <property type="match status" value="1"/>
</dbReference>
<feature type="non-terminal residue" evidence="9">
    <location>
        <position position="354"/>
    </location>
</feature>
<dbReference type="Pfam" id="PF00605">
    <property type="entry name" value="IRF"/>
    <property type="match status" value="1"/>
</dbReference>
<dbReference type="InterPro" id="IPR019471">
    <property type="entry name" value="Interferon_reg_factor-3"/>
</dbReference>
<dbReference type="GO" id="GO:0000978">
    <property type="term" value="F:RNA polymerase II cis-regulatory region sequence-specific DNA binding"/>
    <property type="evidence" value="ECO:0007669"/>
    <property type="project" value="TreeGrafter"/>
</dbReference>
<evidence type="ECO:0000313" key="9">
    <source>
        <dbReference type="EMBL" id="PIO29287.1"/>
    </source>
</evidence>
<dbReference type="PANTHER" id="PTHR11949">
    <property type="entry name" value="INTERFERON REGULATORY FACTOR"/>
    <property type="match status" value="1"/>
</dbReference>
<dbReference type="CDD" id="cd00103">
    <property type="entry name" value="IRF"/>
    <property type="match status" value="1"/>
</dbReference>
<evidence type="ECO:0000256" key="3">
    <source>
        <dbReference type="ARBA" id="ARBA00023125"/>
    </source>
</evidence>
<dbReference type="InterPro" id="IPR036390">
    <property type="entry name" value="WH_DNA-bd_sf"/>
</dbReference>
<gene>
    <name evidence="9" type="ORF">AB205_0209970</name>
</gene>
<dbReference type="OrthoDB" id="5958224at2759"/>
<evidence type="ECO:0000313" key="10">
    <source>
        <dbReference type="Proteomes" id="UP000228934"/>
    </source>
</evidence>
<dbReference type="SMART" id="SM01243">
    <property type="entry name" value="IRF-3"/>
    <property type="match status" value="1"/>
</dbReference>
<keyword evidence="5" id="KW-0804">Transcription</keyword>
<dbReference type="InterPro" id="IPR019817">
    <property type="entry name" value="Interferon_reg_fac_CS"/>
</dbReference>
<keyword evidence="6" id="KW-0539">Nucleus</keyword>
<protein>
    <recommendedName>
        <fullName evidence="8">IRF tryptophan pentad repeat domain-containing protein</fullName>
    </recommendedName>
</protein>
<dbReference type="GO" id="GO:0045944">
    <property type="term" value="P:positive regulation of transcription by RNA polymerase II"/>
    <property type="evidence" value="ECO:0007669"/>
    <property type="project" value="UniProtKB-ARBA"/>
</dbReference>
<dbReference type="SUPFAM" id="SSF46785">
    <property type="entry name" value="Winged helix' DNA-binding domain"/>
    <property type="match status" value="1"/>
</dbReference>
<accession>A0A2G9RN53</accession>
<feature type="domain" description="IRF tryptophan pentad repeat" evidence="8">
    <location>
        <begin position="20"/>
        <end position="127"/>
    </location>
</feature>
<dbReference type="GO" id="GO:0000981">
    <property type="term" value="F:DNA-binding transcription factor activity, RNA polymerase II-specific"/>
    <property type="evidence" value="ECO:0007669"/>
    <property type="project" value="TreeGrafter"/>
</dbReference>
<evidence type="ECO:0000256" key="6">
    <source>
        <dbReference type="ARBA" id="ARBA00023242"/>
    </source>
</evidence>